<dbReference type="AlphaFoldDB" id="A0A4R2KQ04"/>
<dbReference type="GO" id="GO:0050485">
    <property type="term" value="F:oxidoreductase activity, acting on X-H and Y-H to form an X-Y bond, with a disulfide as acceptor"/>
    <property type="evidence" value="ECO:0007669"/>
    <property type="project" value="InterPro"/>
</dbReference>
<comment type="caution">
    <text evidence="2">The sequence shown here is derived from an EMBL/GenBank/DDBJ whole genome shotgun (WGS) entry which is preliminary data.</text>
</comment>
<gene>
    <name evidence="2" type="ORF">EV214_1119</name>
</gene>
<dbReference type="Pfam" id="PF09338">
    <property type="entry name" value="Gly_reductase"/>
    <property type="match status" value="1"/>
</dbReference>
<keyword evidence="1" id="KW-0560">Oxidoreductase</keyword>
<sequence length="253" mass="28333">MGQETILRKLAIKSFHINDVAFGNQETIKSNIFTIDCQKNIELEQSEDLIEKITIDIIKPGDYDRYVNTIMDVIPISTKVLGDMGEGITHTVTGVYVMLTGVDADGRQMGEFGSSEGNLKEQMIFDRAGTPSKQDYIIHFDVILKGGLPFSRELPMAAHRACDRFIDGYRKILKQKNGREATETHEYFDRVRHGKKKVLIIKQIAGQGANYDNFIMPHEPSGVEGARSIIDLGNVPVIISPNEYRDGAIRAMT</sequence>
<protein>
    <submittedName>
        <fullName evidence="2">D-proline reductase (Dithiol) PrdD</fullName>
    </submittedName>
</protein>
<proteinExistence type="predicted"/>
<dbReference type="EMBL" id="SLWV01000011">
    <property type="protein sequence ID" value="TCO74747.1"/>
    <property type="molecule type" value="Genomic_DNA"/>
</dbReference>
<dbReference type="RefSeq" id="WP_132245014.1">
    <property type="nucleotide sequence ID" value="NZ_SLWV01000011.1"/>
</dbReference>
<dbReference type="OrthoDB" id="3651437at2"/>
<evidence type="ECO:0000313" key="3">
    <source>
        <dbReference type="Proteomes" id="UP000294919"/>
    </source>
</evidence>
<organism evidence="2 3">
    <name type="scientific">Marinisporobacter balticus</name>
    <dbReference type="NCBI Taxonomy" id="2018667"/>
    <lineage>
        <taxon>Bacteria</taxon>
        <taxon>Bacillati</taxon>
        <taxon>Bacillota</taxon>
        <taxon>Clostridia</taxon>
        <taxon>Peptostreptococcales</taxon>
        <taxon>Thermotaleaceae</taxon>
        <taxon>Marinisporobacter</taxon>
    </lineage>
</organism>
<dbReference type="InterPro" id="IPR031000">
    <property type="entry name" value="D_pro_red_PrdD"/>
</dbReference>
<keyword evidence="3" id="KW-1185">Reference proteome</keyword>
<evidence type="ECO:0000256" key="1">
    <source>
        <dbReference type="ARBA" id="ARBA00023002"/>
    </source>
</evidence>
<evidence type="ECO:0000313" key="2">
    <source>
        <dbReference type="EMBL" id="TCO74747.1"/>
    </source>
</evidence>
<dbReference type="NCBIfam" id="TIGR04482">
    <property type="entry name" value="D_pro_red_PrdD"/>
    <property type="match status" value="1"/>
</dbReference>
<reference evidence="2 3" key="1">
    <citation type="submission" date="2019-03" db="EMBL/GenBank/DDBJ databases">
        <title>Genomic Encyclopedia of Type Strains, Phase IV (KMG-IV): sequencing the most valuable type-strain genomes for metagenomic binning, comparative biology and taxonomic classification.</title>
        <authorList>
            <person name="Goeker M."/>
        </authorList>
    </citation>
    <scope>NUCLEOTIDE SEQUENCE [LARGE SCALE GENOMIC DNA]</scope>
    <source>
        <strain evidence="2 3">DSM 102940</strain>
    </source>
</reference>
<dbReference type="InterPro" id="IPR015417">
    <property type="entry name" value="Gly_reductase_pB_sua/b"/>
</dbReference>
<dbReference type="Proteomes" id="UP000294919">
    <property type="component" value="Unassembled WGS sequence"/>
</dbReference>
<name>A0A4R2KQ04_9FIRM</name>
<accession>A0A4R2KQ04</accession>